<evidence type="ECO:0000256" key="2">
    <source>
        <dbReference type="ARBA" id="ARBA00022670"/>
    </source>
</evidence>
<comment type="similarity">
    <text evidence="1">Belongs to the peptidase C48 family.</text>
</comment>
<dbReference type="OrthoDB" id="10031901at2759"/>
<dbReference type="SUPFAM" id="SSF54001">
    <property type="entry name" value="Cysteine proteinases"/>
    <property type="match status" value="1"/>
</dbReference>
<dbReference type="InterPro" id="IPR038765">
    <property type="entry name" value="Papain-like_cys_pep_sf"/>
</dbReference>
<dbReference type="RefSeq" id="XP_052126459.1">
    <property type="nucleotide sequence ID" value="XM_052270499.1"/>
</dbReference>
<proteinExistence type="inferred from homology"/>
<feature type="region of interest" description="Disordered" evidence="5">
    <location>
        <begin position="1"/>
        <end position="31"/>
    </location>
</feature>
<dbReference type="PROSITE" id="PS50600">
    <property type="entry name" value="ULP_PROTEASE"/>
    <property type="match status" value="1"/>
</dbReference>
<evidence type="ECO:0000313" key="9">
    <source>
        <dbReference type="RefSeq" id="XP_052126459.1"/>
    </source>
</evidence>
<dbReference type="GO" id="GO:0008234">
    <property type="term" value="F:cysteine-type peptidase activity"/>
    <property type="evidence" value="ECO:0007669"/>
    <property type="project" value="InterPro"/>
</dbReference>
<dbReference type="Pfam" id="PF10551">
    <property type="entry name" value="MULE"/>
    <property type="match status" value="1"/>
</dbReference>
<keyword evidence="2" id="KW-0645">Protease</keyword>
<keyword evidence="4" id="KW-0479">Metal-binding</keyword>
<dbReference type="PANTHER" id="PTHR33936:SF25">
    <property type="entry name" value="C2H2-TYPE DOMAIN-CONTAINING PROTEIN"/>
    <property type="match status" value="1"/>
</dbReference>
<dbReference type="AlphaFoldDB" id="A0A9C6UA99"/>
<feature type="domain" description="Ubiquitin-like protease family profile" evidence="7">
    <location>
        <begin position="974"/>
        <end position="1142"/>
    </location>
</feature>
<dbReference type="GO" id="GO:0006508">
    <property type="term" value="P:proteolysis"/>
    <property type="evidence" value="ECO:0007669"/>
    <property type="project" value="UniProtKB-KW"/>
</dbReference>
<dbReference type="Pfam" id="PF02902">
    <property type="entry name" value="Peptidase_C48"/>
    <property type="match status" value="1"/>
</dbReference>
<dbReference type="Gene3D" id="3.40.395.10">
    <property type="entry name" value="Adenoviral Proteinase, Chain A"/>
    <property type="match status" value="1"/>
</dbReference>
<evidence type="ECO:0000313" key="8">
    <source>
        <dbReference type="Proteomes" id="UP000504606"/>
    </source>
</evidence>
<keyword evidence="3" id="KW-0378">Hydrolase</keyword>
<dbReference type="InterPro" id="IPR013087">
    <property type="entry name" value="Znf_C2H2_type"/>
</dbReference>
<evidence type="ECO:0000256" key="1">
    <source>
        <dbReference type="ARBA" id="ARBA00005234"/>
    </source>
</evidence>
<dbReference type="Proteomes" id="UP000504606">
    <property type="component" value="Unplaced"/>
</dbReference>
<keyword evidence="8" id="KW-1185">Reference proteome</keyword>
<gene>
    <name evidence="9" type="primary">LOC113211795</name>
</gene>
<evidence type="ECO:0000259" key="7">
    <source>
        <dbReference type="PROSITE" id="PS50600"/>
    </source>
</evidence>
<dbReference type="PROSITE" id="PS00028">
    <property type="entry name" value="ZINC_FINGER_C2H2_1"/>
    <property type="match status" value="1"/>
</dbReference>
<protein>
    <submittedName>
        <fullName evidence="9">Uncharacterized protein LOC113211795</fullName>
    </submittedName>
</protein>
<dbReference type="SMART" id="SM00355">
    <property type="entry name" value="ZnF_C2H2"/>
    <property type="match status" value="4"/>
</dbReference>
<keyword evidence="4" id="KW-0862">Zinc</keyword>
<dbReference type="PANTHER" id="PTHR33936">
    <property type="entry name" value="PROTEIN CBG17840"/>
    <property type="match status" value="1"/>
</dbReference>
<feature type="domain" description="C2H2-type" evidence="6">
    <location>
        <begin position="87"/>
        <end position="114"/>
    </location>
</feature>
<dbReference type="KEGG" id="foc:113211795"/>
<dbReference type="InterPro" id="IPR018289">
    <property type="entry name" value="MULE_transposase_dom"/>
</dbReference>
<accession>A0A9C6UA99</accession>
<evidence type="ECO:0000256" key="5">
    <source>
        <dbReference type="SAM" id="MobiDB-lite"/>
    </source>
</evidence>
<dbReference type="InterPro" id="IPR052797">
    <property type="entry name" value="RegFact_GeneExpr_CellDeath"/>
</dbReference>
<sequence>MENPSADSHLYMPLSDESSEDESSRSPLQNHNSETKRWKCKFCLVSFPSRKECLSHEKICDKFYIPPKKFTKPQASEVSTSSDQSVIKCKFCSKVFSLRKNCNRHEKSCSGNQDTSLCFTCEFCGLTSNRNDNFKIHFSRCKGKHEAQNELPSASNNVKVLEEGVSYQTSATAKESAFGKGTGVSNNNRRHTPCLHPKCDLEFYHKSDLIEHLKNCHEDISVKDPISMQFDSEDDFKKWKTKEQEQTFSYFSQKSGQNASKIKYLYCQHDGSSHNKRKTSRLNGKGRIKVGHYCIAMMKVWLDKDRIINVIYFPSHSHVCSPQDFVHHPVSEDLNLFINEKLAWGVSPTKILKDALAEAVPKSFSRNQIMQCKAAVITKKRIRERARKIRERRRFHKDEAKALMMMVNQLSTEDDCVLLYKPFKSKVVIGPKEIDALPDSETLFMLALQTKRQAELMTEHCHKIVLLDETHGTNHHKYQLLTAMVIDDNRRGWPFAHLVTSKSDDITLQYFFRTLKSKLPPDVKVNCVITDDAPALINGMEMGFSEELVHILCKWHILKNFKKNLRLHVPAGMVESMMLELRVIMNEINEKRFLELQEGFIKKYTNSLECKSFIEKYYEKYYKDRAKKWAMCFRKFPHANINTTGHLESFHHRLKVYLRRKVNRRLDDLVNFLLDIAWDDYITRVREATTGIAFKPQEILERHKRGMQIKDEDIFELEPDTWDVTATTGGLKYHVVRYHEECSFDHCFSKCTDIPCTKLCAHLYSCSCPDNHPLCKHIHKVHSIQMRSNAVQVRDNESNNCLDLCEEELTPSVATPTTSGSDQGRASKRHYQDLQKNLDFLTSILHSAESKPNAMAHAATSTSELVLKLKYMSEGAEADDISSMTPVVHFNSNEKLKTQVSQLASFNKPKKRKAPKDYKLSPTKKAAVVKNLLDVIRVTENFTPSLSYASSPCDVVLKCGQEKITLLNLKTLEMKLSEEEKKLCTKSDPAFHTGWLSSSIINTYLDKLQEMYPACLSLSSDLAVRAVYYGMSNQNILKKKLAGQKVEVILLPANLTGAHWCIVAVFLRGLKPEIWYYDPLQGDLQGDAATKKLLFQLHSDLKSIFPPSSSHEVADDIIYVEAKKQMDSMSCGVYVCSFAEQMAQKKLSYNLIENVPDFRRTMYDLIVGGCLKRKTYSEESCGVCHEELSSCNSLDDDHWTTCVHLTGIFFGPFSEFSSIISALLRRHITHGDLGFSPGE</sequence>
<dbReference type="GeneID" id="113211795"/>
<evidence type="ECO:0000256" key="4">
    <source>
        <dbReference type="PROSITE-ProRule" id="PRU00042"/>
    </source>
</evidence>
<reference evidence="9" key="1">
    <citation type="submission" date="2025-08" db="UniProtKB">
        <authorList>
            <consortium name="RefSeq"/>
        </authorList>
    </citation>
    <scope>IDENTIFICATION</scope>
    <source>
        <tissue evidence="9">Whole organism</tissue>
    </source>
</reference>
<name>A0A9C6UA99_FRAOC</name>
<dbReference type="Gene3D" id="3.30.160.60">
    <property type="entry name" value="Classic Zinc Finger"/>
    <property type="match status" value="1"/>
</dbReference>
<dbReference type="GO" id="GO:0008270">
    <property type="term" value="F:zinc ion binding"/>
    <property type="evidence" value="ECO:0007669"/>
    <property type="project" value="UniProtKB-KW"/>
</dbReference>
<evidence type="ECO:0000256" key="3">
    <source>
        <dbReference type="ARBA" id="ARBA00022801"/>
    </source>
</evidence>
<keyword evidence="4" id="KW-0863">Zinc-finger</keyword>
<dbReference type="PROSITE" id="PS50157">
    <property type="entry name" value="ZINC_FINGER_C2H2_2"/>
    <property type="match status" value="1"/>
</dbReference>
<evidence type="ECO:0000259" key="6">
    <source>
        <dbReference type="PROSITE" id="PS50157"/>
    </source>
</evidence>
<organism evidence="8 9">
    <name type="scientific">Frankliniella occidentalis</name>
    <name type="common">Western flower thrips</name>
    <name type="synonym">Euthrips occidentalis</name>
    <dbReference type="NCBI Taxonomy" id="133901"/>
    <lineage>
        <taxon>Eukaryota</taxon>
        <taxon>Metazoa</taxon>
        <taxon>Ecdysozoa</taxon>
        <taxon>Arthropoda</taxon>
        <taxon>Hexapoda</taxon>
        <taxon>Insecta</taxon>
        <taxon>Pterygota</taxon>
        <taxon>Neoptera</taxon>
        <taxon>Paraneoptera</taxon>
        <taxon>Thysanoptera</taxon>
        <taxon>Terebrantia</taxon>
        <taxon>Thripoidea</taxon>
        <taxon>Thripidae</taxon>
        <taxon>Frankliniella</taxon>
    </lineage>
</organism>
<dbReference type="InterPro" id="IPR003653">
    <property type="entry name" value="Peptidase_C48_C"/>
</dbReference>